<keyword evidence="2" id="KW-1185">Reference proteome</keyword>
<evidence type="ECO:0000313" key="2">
    <source>
        <dbReference type="Proteomes" id="UP001392318"/>
    </source>
</evidence>
<reference evidence="1" key="1">
    <citation type="submission" date="2024-01" db="EMBL/GenBank/DDBJ databases">
        <title>The diversity of rhizobia nodulating Mimosa spp. in eleven states of Brazil covering several biomes is determined by host plant, location, and edaphic factors.</title>
        <authorList>
            <person name="Rouws L."/>
            <person name="Barauna A."/>
            <person name="Beukes C."/>
            <person name="De Faria S.M."/>
            <person name="Gross E."/>
            <person name="Dos Reis Junior F.B."/>
            <person name="Simon M."/>
            <person name="Maluk M."/>
            <person name="Odee D.W."/>
            <person name="Kenicer G."/>
            <person name="Young J.P.W."/>
            <person name="Reis V.M."/>
            <person name="Zilli J."/>
            <person name="James E.K."/>
        </authorList>
    </citation>
    <scope>NUCLEOTIDE SEQUENCE</scope>
    <source>
        <strain evidence="1">JPY452</strain>
    </source>
</reference>
<protein>
    <submittedName>
        <fullName evidence="1">Plasmid partitioning protein RepB C-terminal domain-containing protein</fullName>
    </submittedName>
</protein>
<dbReference type="Proteomes" id="UP001392318">
    <property type="component" value="Unassembled WGS sequence"/>
</dbReference>
<organism evidence="1 2">
    <name type="scientific">Paraburkholderia unamae</name>
    <dbReference type="NCBI Taxonomy" id="219649"/>
    <lineage>
        <taxon>Bacteria</taxon>
        <taxon>Pseudomonadati</taxon>
        <taxon>Pseudomonadota</taxon>
        <taxon>Betaproteobacteria</taxon>
        <taxon>Burkholderiales</taxon>
        <taxon>Burkholderiaceae</taxon>
        <taxon>Paraburkholderia</taxon>
    </lineage>
</organism>
<proteinExistence type="predicted"/>
<accession>A0ACC6RTT5</accession>
<evidence type="ECO:0000313" key="1">
    <source>
        <dbReference type="EMBL" id="MEM5405111.1"/>
    </source>
</evidence>
<name>A0ACC6RTT5_9BURK</name>
<sequence length="301" mass="34017">MNDDGISGAVELIAIDHIRILNPRARNRRIHQEIIRSIESVGLKRPITVCRTSETQRTGVYDLVCGQGRLEAYTILGQKEIPAHVITATERECLVKSLVENIARRQARPIEVLDNITILRHRGYSNAEIGRKIGCSAEWVKNIGTLLDKGEKRLLSAAEAGLIPLSLAVDIARAPDAECQSLLMEAYNRGELRGRKVTIVRRLLELRARSGKAASYNVTHKPRARTYKPDELRKLYEREAARHRVIIRRAEFTQGRLMGVIEAFRDLLNVDEFVRLLSEEKRNSMPEFLKAAVLRRDGGAT</sequence>
<comment type="caution">
    <text evidence="1">The sequence shown here is derived from an EMBL/GenBank/DDBJ whole genome shotgun (WGS) entry which is preliminary data.</text>
</comment>
<dbReference type="EMBL" id="JAYMRU010000037">
    <property type="protein sequence ID" value="MEM5405111.1"/>
    <property type="molecule type" value="Genomic_DNA"/>
</dbReference>
<gene>
    <name evidence="1" type="ORF">VSR83_34745</name>
</gene>